<evidence type="ECO:0008006" key="4">
    <source>
        <dbReference type="Google" id="ProtNLM"/>
    </source>
</evidence>
<protein>
    <recommendedName>
        <fullName evidence="4">Growth-regulating factor</fullName>
    </recommendedName>
</protein>
<keyword evidence="3" id="KW-1185">Reference proteome</keyword>
<dbReference type="Proteomes" id="UP000266723">
    <property type="component" value="Unassembled WGS sequence"/>
</dbReference>
<evidence type="ECO:0000313" key="2">
    <source>
        <dbReference type="EMBL" id="KAF3494851.1"/>
    </source>
</evidence>
<dbReference type="EMBL" id="QGKV02002055">
    <property type="protein sequence ID" value="KAF3494851.1"/>
    <property type="molecule type" value="Genomic_DNA"/>
</dbReference>
<comment type="caution">
    <text evidence="2">The sequence shown here is derived from an EMBL/GenBank/DDBJ whole genome shotgun (WGS) entry which is preliminary data.</text>
</comment>
<gene>
    <name evidence="2" type="ORF">DY000_02053784</name>
</gene>
<evidence type="ECO:0000313" key="3">
    <source>
        <dbReference type="Proteomes" id="UP000266723"/>
    </source>
</evidence>
<feature type="compositionally biased region" description="Basic and acidic residues" evidence="1">
    <location>
        <begin position="61"/>
        <end position="86"/>
    </location>
</feature>
<name>A0ABQ7AB51_BRACR</name>
<organism evidence="2 3">
    <name type="scientific">Brassica cretica</name>
    <name type="common">Mustard</name>
    <dbReference type="NCBI Taxonomy" id="69181"/>
    <lineage>
        <taxon>Eukaryota</taxon>
        <taxon>Viridiplantae</taxon>
        <taxon>Streptophyta</taxon>
        <taxon>Embryophyta</taxon>
        <taxon>Tracheophyta</taxon>
        <taxon>Spermatophyta</taxon>
        <taxon>Magnoliopsida</taxon>
        <taxon>eudicotyledons</taxon>
        <taxon>Gunneridae</taxon>
        <taxon>Pentapetalae</taxon>
        <taxon>rosids</taxon>
        <taxon>malvids</taxon>
        <taxon>Brassicales</taxon>
        <taxon>Brassicaceae</taxon>
        <taxon>Brassiceae</taxon>
        <taxon>Brassica</taxon>
    </lineage>
</organism>
<reference evidence="2 3" key="1">
    <citation type="journal article" date="2020" name="BMC Genomics">
        <title>Intraspecific diversification of the crop wild relative Brassica cretica Lam. using demographic model selection.</title>
        <authorList>
            <person name="Kioukis A."/>
            <person name="Michalopoulou V.A."/>
            <person name="Briers L."/>
            <person name="Pirintsos S."/>
            <person name="Studholme D.J."/>
            <person name="Pavlidis P."/>
            <person name="Sarris P.F."/>
        </authorList>
    </citation>
    <scope>NUCLEOTIDE SEQUENCE [LARGE SCALE GENOMIC DNA]</scope>
    <source>
        <strain evidence="3">cv. PFS-1207/04</strain>
    </source>
</reference>
<feature type="region of interest" description="Disordered" evidence="1">
    <location>
        <begin position="60"/>
        <end position="86"/>
    </location>
</feature>
<accession>A0ABQ7AB51</accession>
<proteinExistence type="predicted"/>
<evidence type="ECO:0000256" key="1">
    <source>
        <dbReference type="SAM" id="MobiDB-lite"/>
    </source>
</evidence>
<sequence length="86" mass="9476">MNKFNQESEPASTSLAYSSRHEPFLLQPGSTFSLSSTAINRLLPPPALPSYCDDWGEFESGGDKASLRPLTTERARDGDDRASSRR</sequence>